<sequence length="64" mass="7120">MKIQTLKKTKASQESALARIGVDLSRNVFHIPLGLHLLSRSIPSPGWSFHQETGGMRFSFLLKG</sequence>
<dbReference type="Proteomes" id="UP000007382">
    <property type="component" value="Chromosome"/>
</dbReference>
<dbReference type="PATRIC" id="fig|1162668.3.peg.1519"/>
<reference evidence="1 2" key="1">
    <citation type="journal article" date="2012" name="J. Bacteriol.">
        <title>Complete Genome Sequence of Leptospirillum ferrooxidans Strain C2-3, Isolated from a Fresh Volcanic Ash Deposit on the Island of Miyake, Japan.</title>
        <authorList>
            <person name="Fujimura R."/>
            <person name="Sato Y."/>
            <person name="Nishizawa T."/>
            <person name="Oshima K."/>
            <person name="Kim S.-W."/>
            <person name="Hattori M."/>
            <person name="Kamijo T."/>
            <person name="Ohta H."/>
        </authorList>
    </citation>
    <scope>NUCLEOTIDE SEQUENCE [LARGE SCALE GENOMIC DNA]</scope>
    <source>
        <strain evidence="1 2">C2-3</strain>
    </source>
</reference>
<dbReference type="RefSeq" id="WP_014449474.1">
    <property type="nucleotide sequence ID" value="NC_017094.1"/>
</dbReference>
<gene>
    <name evidence="1" type="ordered locus">LFE_1302</name>
</gene>
<dbReference type="EMBL" id="AP012342">
    <property type="protein sequence ID" value="BAM06985.1"/>
    <property type="molecule type" value="Genomic_DNA"/>
</dbReference>
<reference evidence="2" key="2">
    <citation type="submission" date="2012-03" db="EMBL/GenBank/DDBJ databases">
        <title>The complete genome sequence of the pioneer microbe on fresh volcanic deposit, Leptospirillum ferrooxidans strain C2-3.</title>
        <authorList>
            <person name="Fujimura R."/>
            <person name="Sato Y."/>
            <person name="Nishizawa T."/>
            <person name="Nanba K."/>
            <person name="Oshima K."/>
            <person name="Hattori M."/>
            <person name="Kamijo T."/>
            <person name="Ohta H."/>
        </authorList>
    </citation>
    <scope>NUCLEOTIDE SEQUENCE [LARGE SCALE GENOMIC DNA]</scope>
    <source>
        <strain evidence="2">C2-3</strain>
    </source>
</reference>
<protein>
    <submittedName>
        <fullName evidence="1">Uncharacterized protein</fullName>
    </submittedName>
</protein>
<evidence type="ECO:0000313" key="1">
    <source>
        <dbReference type="EMBL" id="BAM06985.1"/>
    </source>
</evidence>
<accession>I0INY6</accession>
<dbReference type="KEGG" id="lfc:LFE_1302"/>
<dbReference type="AlphaFoldDB" id="I0INY6"/>
<dbReference type="HOGENOM" id="CLU_2862317_0_0_0"/>
<keyword evidence="2" id="KW-1185">Reference proteome</keyword>
<organism evidence="1 2">
    <name type="scientific">Leptospirillum ferrooxidans (strain C2-3)</name>
    <dbReference type="NCBI Taxonomy" id="1162668"/>
    <lineage>
        <taxon>Bacteria</taxon>
        <taxon>Pseudomonadati</taxon>
        <taxon>Nitrospirota</taxon>
        <taxon>Nitrospiria</taxon>
        <taxon>Nitrospirales</taxon>
        <taxon>Nitrospiraceae</taxon>
        <taxon>Leptospirillum</taxon>
    </lineage>
</organism>
<evidence type="ECO:0000313" key="2">
    <source>
        <dbReference type="Proteomes" id="UP000007382"/>
    </source>
</evidence>
<dbReference type="STRING" id="1162668.LFE_1302"/>
<name>I0INY6_LEPFC</name>
<proteinExistence type="predicted"/>